<keyword evidence="1" id="KW-0479">Metal-binding</keyword>
<proteinExistence type="predicted"/>
<feature type="region of interest" description="Disordered" evidence="2">
    <location>
        <begin position="1340"/>
        <end position="1385"/>
    </location>
</feature>
<evidence type="ECO:0000256" key="2">
    <source>
        <dbReference type="SAM" id="MobiDB-lite"/>
    </source>
</evidence>
<protein>
    <recommendedName>
        <fullName evidence="6">Plastocyanin-like domain-containing protein</fullName>
    </recommendedName>
</protein>
<evidence type="ECO:0000256" key="3">
    <source>
        <dbReference type="SAM" id="Phobius"/>
    </source>
</evidence>
<evidence type="ECO:0000313" key="5">
    <source>
        <dbReference type="Proteomes" id="UP001499878"/>
    </source>
</evidence>
<dbReference type="RefSeq" id="WP_345636228.1">
    <property type="nucleotide sequence ID" value="NZ_BAABJR010000019.1"/>
</dbReference>
<keyword evidence="3" id="KW-0812">Transmembrane</keyword>
<sequence length="1789" mass="189684">MRQPPAASAVGPDDGRAAGPPARGRPDHSVLATLGRHLGLITVLAVGTVSWQYLAVFPAGGGPAAHAPYFLADLALALYTAATAVLLVQWAARILGLRSGDRWEKLVLASSTALAMTALFVPFAMAQALLHRVMGGAGGGHHHGAESLPGSGVTGLLAYGAAQAAQVEIAILVLALLGSVPAAKRRSPGRWTGLRLQDRSEHPLARTRPRRGAAGVRLALVTALSAGLLVPAGGATARPSAQETAGTGGCATAPQREFDVSAINVDITVDRFGDHDPYGMMYVLDDRLEAVREQEAALLRAAKLPKNDPTAAKVSVGLGQDPIQPLVIRARLGECVVINLTNKLDTAPRSGSFGNPAIVQPGGIPSVSVDMAGVAYDAAGGAGGQAVGKNPESVMAEPGQTKQYRYYLDPLMGEGSKVFRSGGESTQMTAHGLFGTLIAEPAGARWYDPQSGEDRTDDTSWSNWEAMIRPPGGMSFREFTLIYHEVGDEAFNLRRPLRENDEGIPFGGDDGKPHGDQVQYGRPLPMIDTRPPSPAVPNEGGGGTASYRPGSRAINYRSEPFLRRTQLEAARGAAVQRANQSLAYSSYSYGDPATPMPRSYLGEPTKTRLVHAGVEQLHVHHVHGGGTRWRLNPGADDTAMDSGLTKTPIQKAKSVRLDSQTVSPLESFNLEHECGAGGCQQAAGDFLYHCHISQHYVTGMWGLWRVFDTAQPTLAPLPGRAAAPEAVNSAGLLGTTILGKKVVLAKDLTDTGRQTALETLVEGALPPQGARWQRESGPDPDDATVWDWRKGGTDEAPVYQGEPETSAVWANYRSPSPGERPEIQFNPLTGRPAYPMLRPHLGQRPPFAPNGHAGAPGVGETTSAERPGALCPKDAKVRDFDVTAIAVPIRATARERDENGEIYVLNQDKTAVLDGRKPVDPLVIRSNVGDCVAITFGSELKASVQAKANMHTHLVQFDPLASDGVVAGFAFEQAVFDASKEGRTLVSQDAPDKVTVSRIGQLRTGVSIAVGVGREDIEIRTITAIDGDQLTFDRPLEHTHAAGSPVTVEFVQYRWYSDVDSGTVFWHDHVAGMTSWARGLFAAHIVEPKGSEYRDPVTGEEVESGPVVDIVNRSGGSVGYGQSGSFREYTIFLHNGRRGRGELYEPPSATGLNPFNQGQECEEGSINLRAAPLGERTPPGATPADPKTTDQRQEYNGARCRNATSRAPYTPGSPDATTARATVTTVDPYAFSSVKYGDPDTPLLRAYAGDPVVVRTVGVNDRGEALRIQGHRFRFERFNGDGQLTDTATTGISERADYVLDGGAGGPTASPGDYLYYSTRTFALESGAWGLFRVHDKRQSDLRPLPGSPAPSAGDGFPRQKAAAGDTQRQSGPDPLPARRADGGVDTAVVTSTAETCPKRAKRRHYAVSVFDQSLPTAPFPDTGGVVYALTSDVAAVKSGTKPVEPLVLRANKGDCLTITLKNETSPDSLYGGRRAGLDLSKLARNQQLSSGSAVGLNPDTTVPAGGTITYTFHADKELGSSLFQNLGSPASLRHGAYGMLIVEPRGSAWFDSRTGARLGPTRTSTEAIIRVKGRAFREFALTMQSTDQHYSRSITPYGDQVAGNGLNSPDAFLRPVAPVPGAPPGTGNNGGTFDKAYNHVNYRSEPLTVRLGLTASVNDFSKAEIVGTYGGAFGSSVHGDPATPVFRANSRDPVVFRVGVGASDQLHSFTVGGHSFPLEPGMKGSQMMSARTITAGETIDAWVGRAGGRNGDPGDYLFQDARMPFAAAGMWGIFRVLPPRAKGGPAPL</sequence>
<comment type="caution">
    <text evidence="4">The sequence shown here is derived from an EMBL/GenBank/DDBJ whole genome shotgun (WGS) entry which is preliminary data.</text>
</comment>
<evidence type="ECO:0000313" key="4">
    <source>
        <dbReference type="EMBL" id="GAA5214973.1"/>
    </source>
</evidence>
<feature type="transmembrane region" description="Helical" evidence="3">
    <location>
        <begin position="34"/>
        <end position="54"/>
    </location>
</feature>
<feature type="region of interest" description="Disordered" evidence="2">
    <location>
        <begin position="1197"/>
        <end position="1216"/>
    </location>
</feature>
<reference evidence="5" key="1">
    <citation type="journal article" date="2019" name="Int. J. Syst. Evol. Microbiol.">
        <title>The Global Catalogue of Microorganisms (GCM) 10K type strain sequencing project: providing services to taxonomists for standard genome sequencing and annotation.</title>
        <authorList>
            <consortium name="The Broad Institute Genomics Platform"/>
            <consortium name="The Broad Institute Genome Sequencing Center for Infectious Disease"/>
            <person name="Wu L."/>
            <person name="Ma J."/>
        </authorList>
    </citation>
    <scope>NUCLEOTIDE SEQUENCE [LARGE SCALE GENOMIC DNA]</scope>
    <source>
        <strain evidence="5">JCM 18306</strain>
    </source>
</reference>
<feature type="transmembrane region" description="Helical" evidence="3">
    <location>
        <begin position="107"/>
        <end position="130"/>
    </location>
</feature>
<feature type="region of interest" description="Disordered" evidence="2">
    <location>
        <begin position="503"/>
        <end position="552"/>
    </location>
</feature>
<keyword evidence="3" id="KW-1133">Transmembrane helix</keyword>
<feature type="region of interest" description="Disordered" evidence="2">
    <location>
        <begin position="1"/>
        <end position="26"/>
    </location>
</feature>
<feature type="region of interest" description="Disordered" evidence="2">
    <location>
        <begin position="847"/>
        <end position="867"/>
    </location>
</feature>
<feature type="transmembrane region" description="Helical" evidence="3">
    <location>
        <begin position="214"/>
        <end position="234"/>
    </location>
</feature>
<feature type="transmembrane region" description="Helical" evidence="3">
    <location>
        <begin position="156"/>
        <end position="177"/>
    </location>
</feature>
<keyword evidence="3" id="KW-0472">Membrane</keyword>
<evidence type="ECO:0000256" key="1">
    <source>
        <dbReference type="ARBA" id="ARBA00022723"/>
    </source>
</evidence>
<feature type="region of interest" description="Disordered" evidence="2">
    <location>
        <begin position="1171"/>
        <end position="1192"/>
    </location>
</feature>
<keyword evidence="5" id="KW-1185">Reference proteome</keyword>
<dbReference type="Gene3D" id="2.60.40.420">
    <property type="entry name" value="Cupredoxins - blue copper proteins"/>
    <property type="match status" value="5"/>
</dbReference>
<gene>
    <name evidence="4" type="ORF">GCM10023323_62190</name>
</gene>
<accession>A0ABP9TE48</accession>
<feature type="transmembrane region" description="Helical" evidence="3">
    <location>
        <begin position="74"/>
        <end position="95"/>
    </location>
</feature>
<dbReference type="InterPro" id="IPR002355">
    <property type="entry name" value="Cu_oxidase_Cu_BS"/>
</dbReference>
<name>A0ABP9TE48_9ACTN</name>
<dbReference type="InterPro" id="IPR008972">
    <property type="entry name" value="Cupredoxin"/>
</dbReference>
<evidence type="ECO:0008006" key="6">
    <source>
        <dbReference type="Google" id="ProtNLM"/>
    </source>
</evidence>
<dbReference type="EMBL" id="BAABJR010000019">
    <property type="protein sequence ID" value="GAA5214973.1"/>
    <property type="molecule type" value="Genomic_DNA"/>
</dbReference>
<dbReference type="SUPFAM" id="SSF49503">
    <property type="entry name" value="Cupredoxins"/>
    <property type="match status" value="6"/>
</dbReference>
<organism evidence="4 5">
    <name type="scientific">Streptomyces thinghirensis</name>
    <dbReference type="NCBI Taxonomy" id="551547"/>
    <lineage>
        <taxon>Bacteria</taxon>
        <taxon>Bacillati</taxon>
        <taxon>Actinomycetota</taxon>
        <taxon>Actinomycetes</taxon>
        <taxon>Kitasatosporales</taxon>
        <taxon>Streptomycetaceae</taxon>
        <taxon>Streptomyces</taxon>
    </lineage>
</organism>
<dbReference type="PROSITE" id="PS00080">
    <property type="entry name" value="MULTICOPPER_OXIDASE2"/>
    <property type="match status" value="1"/>
</dbReference>
<dbReference type="Proteomes" id="UP001499878">
    <property type="component" value="Unassembled WGS sequence"/>
</dbReference>